<name>A0ABS9YTB0_9MYCO</name>
<dbReference type="EMBL" id="JAIVFL010000001">
    <property type="protein sequence ID" value="MCI4674058.1"/>
    <property type="molecule type" value="Genomic_DNA"/>
</dbReference>
<dbReference type="Proteomes" id="UP001139068">
    <property type="component" value="Unassembled WGS sequence"/>
</dbReference>
<evidence type="ECO:0000313" key="1">
    <source>
        <dbReference type="EMBL" id="MCI4674058.1"/>
    </source>
</evidence>
<reference evidence="1" key="1">
    <citation type="journal article" date="2022" name="ISME J.">
        <title>Identification of active gaseous-alkane degraders at natural gas seeps.</title>
        <authorList>
            <person name="Farhan Ul Haque M."/>
            <person name="Hernandez M."/>
            <person name="Crombie A.T."/>
            <person name="Murrell J.C."/>
        </authorList>
    </citation>
    <scope>NUCLEOTIDE SEQUENCE</scope>
    <source>
        <strain evidence="1">ANDR5</strain>
    </source>
</reference>
<comment type="caution">
    <text evidence="1">The sequence shown here is derived from an EMBL/GenBank/DDBJ whole genome shotgun (WGS) entry which is preliminary data.</text>
</comment>
<sequence length="338" mass="37529">MPIDYARRRHLDYRGLLPDELWSEICQSTLITPGAGFKADITRSVLFERLSGLPAIRSPFAVNSNEFRSKAAAFPRFLTPDFTARLDEACRQFLDDHDLTEEPATWHPPLDLLGGLDLPGGDPSNIDITELHRLVRAENLAFTDIADQLGTTIDAVRHILELHPAPVQLTPSQRQSRGIPFAAVKMQLPKPTLVDLYQHQRLSLDQIAHRVGSNDRSIARLIRMYEIPLRTRAERTRVAIDPDWLREQYVTHGRTLTDIGREVGLSVSRMGRRAKAHNITIRPPGGSTTGHRTLELAPIFTQRIDPHFDACSCELVAHGAAAEPGDGGGGQVGLAQYG</sequence>
<gene>
    <name evidence="1" type="ORF">K9U37_03480</name>
</gene>
<keyword evidence="2" id="KW-1185">Reference proteome</keyword>
<accession>A0ABS9YTB0</accession>
<evidence type="ECO:0000313" key="2">
    <source>
        <dbReference type="Proteomes" id="UP001139068"/>
    </source>
</evidence>
<proteinExistence type="predicted"/>
<organism evidence="1 2">
    <name type="scientific">Candidatus Mycolicibacterium alkanivorans</name>
    <dbReference type="NCBI Taxonomy" id="2954114"/>
    <lineage>
        <taxon>Bacteria</taxon>
        <taxon>Bacillati</taxon>
        <taxon>Actinomycetota</taxon>
        <taxon>Actinomycetes</taxon>
        <taxon>Mycobacteriales</taxon>
        <taxon>Mycobacteriaceae</taxon>
        <taxon>Mycolicibacterium</taxon>
    </lineage>
</organism>
<dbReference type="RefSeq" id="WP_243070537.1">
    <property type="nucleotide sequence ID" value="NZ_JAIVFL010000001.1"/>
</dbReference>
<protein>
    <submittedName>
        <fullName evidence="1">Uncharacterized protein</fullName>
    </submittedName>
</protein>